<proteinExistence type="inferred from homology"/>
<sequence>MRFDTWLDVEDTHILLIGGTRSGKSRRVIMPSIWILAHAGESFIATDIKGELNAHSAAFLRKMGYRVVVLDLRDPARSLNRWNLYDPVLAALKNGDYSRASRAAQSIAHIMTCKDMPPGLYRGDPIWPNSQRSLTTALIMAVAMEAPDEARHMGSAYRMLTTLGIDGGELLDEYFNRLPLGHQARLDYGVAAMAEGRLKSGIYTGAAAQLALWTDPGVCWLTSEQDHDLAGPGNEKTAVFLVIPDEDSAFHTLATIYITQAYQALVELGNRHGGVLPRKVYFLLDECGNLPQFPDFDIKITTAAGRNMKFLLALQGLDQLKKHYGLQANTISGNCATWIYLSTSDQDTQRLLSAKSGQYTVRTDSYSSQSRSKSFEYSHGVSESLTGRALLTPDEIGRWPKGRSLLFKAGQYPAQLPLPDLSEWPAAADLVIKDTENYAEGVSFETPQFWVPQFSSPVKKKSSVDGTVKRSSKKGPARDAIDNVH</sequence>
<evidence type="ECO:0000313" key="8">
    <source>
        <dbReference type="EMBL" id="GBF35414.1"/>
    </source>
</evidence>
<comment type="similarity">
    <text evidence="2">Belongs to the VirD4/TraG family.</text>
</comment>
<evidence type="ECO:0000256" key="4">
    <source>
        <dbReference type="ARBA" id="ARBA00022692"/>
    </source>
</evidence>
<keyword evidence="5" id="KW-1133">Transmembrane helix</keyword>
<dbReference type="PANTHER" id="PTHR37937">
    <property type="entry name" value="CONJUGATIVE TRANSFER: DNA TRANSPORT"/>
    <property type="match status" value="1"/>
</dbReference>
<evidence type="ECO:0000256" key="1">
    <source>
        <dbReference type="ARBA" id="ARBA00004651"/>
    </source>
</evidence>
<dbReference type="EMBL" id="BFAV01000162">
    <property type="protein sequence ID" value="GBF35414.1"/>
    <property type="molecule type" value="Genomic_DNA"/>
</dbReference>
<dbReference type="NCBIfam" id="NF045973">
    <property type="entry name" value="conju_CD1115"/>
    <property type="match status" value="1"/>
</dbReference>
<dbReference type="Pfam" id="PF02534">
    <property type="entry name" value="T4SS-DNA_transf"/>
    <property type="match status" value="1"/>
</dbReference>
<feature type="compositionally biased region" description="Basic and acidic residues" evidence="7">
    <location>
        <begin position="476"/>
        <end position="485"/>
    </location>
</feature>
<protein>
    <recommendedName>
        <fullName evidence="10">Conjugal transfer protein TraG</fullName>
    </recommendedName>
</protein>
<dbReference type="InterPro" id="IPR027417">
    <property type="entry name" value="P-loop_NTPase"/>
</dbReference>
<dbReference type="AlphaFoldDB" id="A0A2L2XHE8"/>
<dbReference type="GO" id="GO:0005886">
    <property type="term" value="C:plasma membrane"/>
    <property type="evidence" value="ECO:0007669"/>
    <property type="project" value="UniProtKB-SubCell"/>
</dbReference>
<organism evidence="8 9">
    <name type="scientific">Desulfocucumis palustris</name>
    <dbReference type="NCBI Taxonomy" id="1898651"/>
    <lineage>
        <taxon>Bacteria</taxon>
        <taxon>Bacillati</taxon>
        <taxon>Bacillota</taxon>
        <taxon>Clostridia</taxon>
        <taxon>Eubacteriales</taxon>
        <taxon>Desulfocucumaceae</taxon>
        <taxon>Desulfocucumis</taxon>
    </lineage>
</organism>
<evidence type="ECO:0000256" key="3">
    <source>
        <dbReference type="ARBA" id="ARBA00022475"/>
    </source>
</evidence>
<dbReference type="Proteomes" id="UP000239549">
    <property type="component" value="Unassembled WGS sequence"/>
</dbReference>
<feature type="region of interest" description="Disordered" evidence="7">
    <location>
        <begin position="458"/>
        <end position="485"/>
    </location>
</feature>
<evidence type="ECO:0000256" key="6">
    <source>
        <dbReference type="ARBA" id="ARBA00023136"/>
    </source>
</evidence>
<accession>A0A2L2XHE8</accession>
<evidence type="ECO:0000256" key="7">
    <source>
        <dbReference type="SAM" id="MobiDB-lite"/>
    </source>
</evidence>
<dbReference type="PANTHER" id="PTHR37937:SF1">
    <property type="entry name" value="CONJUGATIVE TRANSFER: DNA TRANSPORT"/>
    <property type="match status" value="1"/>
</dbReference>
<keyword evidence="3" id="KW-1003">Cell membrane</keyword>
<keyword evidence="4" id="KW-0812">Transmembrane</keyword>
<keyword evidence="9" id="KW-1185">Reference proteome</keyword>
<name>A0A2L2XHE8_9FIRM</name>
<dbReference type="InterPro" id="IPR003688">
    <property type="entry name" value="TraG/VirD4"/>
</dbReference>
<dbReference type="CDD" id="cd01127">
    <property type="entry name" value="TrwB_TraG_TraD_VirD4"/>
    <property type="match status" value="1"/>
</dbReference>
<dbReference type="InterPro" id="IPR051539">
    <property type="entry name" value="T4SS-coupling_protein"/>
</dbReference>
<comment type="caution">
    <text evidence="8">The sequence shown here is derived from an EMBL/GenBank/DDBJ whole genome shotgun (WGS) entry which is preliminary data.</text>
</comment>
<evidence type="ECO:0008006" key="10">
    <source>
        <dbReference type="Google" id="ProtNLM"/>
    </source>
</evidence>
<keyword evidence="6" id="KW-0472">Membrane</keyword>
<gene>
    <name evidence="8" type="ORF">DCCM_4541</name>
</gene>
<dbReference type="Gene3D" id="3.40.50.300">
    <property type="entry name" value="P-loop containing nucleotide triphosphate hydrolases"/>
    <property type="match status" value="1"/>
</dbReference>
<dbReference type="SUPFAM" id="SSF52540">
    <property type="entry name" value="P-loop containing nucleoside triphosphate hydrolases"/>
    <property type="match status" value="1"/>
</dbReference>
<reference evidence="9" key="1">
    <citation type="submission" date="2018-02" db="EMBL/GenBank/DDBJ databases">
        <title>Genome sequence of Desulfocucumis palustris strain NAW-5.</title>
        <authorList>
            <person name="Watanabe M."/>
            <person name="Kojima H."/>
            <person name="Fukui M."/>
        </authorList>
    </citation>
    <scope>NUCLEOTIDE SEQUENCE [LARGE SCALE GENOMIC DNA]</scope>
    <source>
        <strain evidence="9">NAW-5</strain>
    </source>
</reference>
<comment type="subcellular location">
    <subcellularLocation>
        <location evidence="1">Cell membrane</location>
        <topology evidence="1">Multi-pass membrane protein</topology>
    </subcellularLocation>
</comment>
<evidence type="ECO:0000256" key="5">
    <source>
        <dbReference type="ARBA" id="ARBA00022989"/>
    </source>
</evidence>
<evidence type="ECO:0000313" key="9">
    <source>
        <dbReference type="Proteomes" id="UP000239549"/>
    </source>
</evidence>
<evidence type="ECO:0000256" key="2">
    <source>
        <dbReference type="ARBA" id="ARBA00008806"/>
    </source>
</evidence>